<dbReference type="STRING" id="1796497.GCE9029_03242"/>
<gene>
    <name evidence="2" type="ORF">GCE9029_03242</name>
</gene>
<keyword evidence="3" id="KW-1185">Reference proteome</keyword>
<dbReference type="Pfam" id="PF13304">
    <property type="entry name" value="AAA_21"/>
    <property type="match status" value="1"/>
</dbReference>
<dbReference type="GO" id="GO:0016887">
    <property type="term" value="F:ATP hydrolysis activity"/>
    <property type="evidence" value="ECO:0007669"/>
    <property type="project" value="InterPro"/>
</dbReference>
<evidence type="ECO:0000313" key="3">
    <source>
        <dbReference type="Proteomes" id="UP000071641"/>
    </source>
</evidence>
<dbReference type="SUPFAM" id="SSF52540">
    <property type="entry name" value="P-loop containing nucleoside triphosphate hydrolases"/>
    <property type="match status" value="1"/>
</dbReference>
<name>A0A128F822_9GAMM</name>
<dbReference type="EMBL" id="FIZX01000002">
    <property type="protein sequence ID" value="CZF82456.1"/>
    <property type="molecule type" value="Genomic_DNA"/>
</dbReference>
<dbReference type="InterPro" id="IPR051396">
    <property type="entry name" value="Bact_Antivir_Def_Nuclease"/>
</dbReference>
<evidence type="ECO:0000259" key="1">
    <source>
        <dbReference type="Pfam" id="PF13304"/>
    </source>
</evidence>
<accession>A0A128F822</accession>
<dbReference type="GO" id="GO:0005524">
    <property type="term" value="F:ATP binding"/>
    <property type="evidence" value="ECO:0007669"/>
    <property type="project" value="InterPro"/>
</dbReference>
<dbReference type="Proteomes" id="UP000071641">
    <property type="component" value="Unassembled WGS sequence"/>
</dbReference>
<protein>
    <recommendedName>
        <fullName evidence="1">ATPase AAA-type core domain-containing protein</fullName>
    </recommendedName>
</protein>
<feature type="domain" description="ATPase AAA-type core" evidence="1">
    <location>
        <begin position="27"/>
        <end position="295"/>
    </location>
</feature>
<sequence>MKDVTLTSIRFLNYKALKNFSLSFNAMNILVGPNNAGKSTVISALRILESALKIANSKSAVNVPYYSGGYSLGHRIPEDNLPVSLENVHTDYSDVNTTITFRFSNRNKLVLFFPCDGGCVLNIDTDGKSARTPSAFKKAFPFKVQVVPVLGPIEQEEKIVTDATVKKSVGTPRASRHFRNYWYKNPEGFDDFKYMLEETWPGMSIQPPELTTALEQRLVMFCSESRQDREVYWAGFGFQIWCQLLTHISRSNEYSLTVIDEPEVYLHPDVQRQLLGILREIDVDVLLATHSTEILGEADPSEILLVDKRLQAARRLRDVEGVQQALDSIGSIQNITLTQLARTKKVLFVEGMGDYKVIRRFARKMGFIELASGSDITPFESGGYSSWERVRSLAWGIKNTLGADIKIAAVYDHDYWCEEEVEETLNDLNSNLSFAHIHQRKEIENYLLVPSVLQRLLVKLVKERNSRKGFDLQVDEEVICILDELSTKYKNDLQGQYIGRYTQFHQKKGSPEDISTLTSNAIDIFDKKWSDISLRMEIVCGKKVLKDLRSYISDKWSVTLTDIKIIDEFNGIEIPNDMRSLVDTLDRYRNQ</sequence>
<dbReference type="Gene3D" id="3.40.50.300">
    <property type="entry name" value="P-loop containing nucleotide triphosphate hydrolases"/>
    <property type="match status" value="2"/>
</dbReference>
<dbReference type="PANTHER" id="PTHR43581:SF4">
    <property type="entry name" value="ATP_GTP PHOSPHATASE"/>
    <property type="match status" value="1"/>
</dbReference>
<dbReference type="OrthoDB" id="3322489at2"/>
<proteinExistence type="predicted"/>
<dbReference type="PANTHER" id="PTHR43581">
    <property type="entry name" value="ATP/GTP PHOSPHATASE"/>
    <property type="match status" value="1"/>
</dbReference>
<reference evidence="3" key="1">
    <citation type="submission" date="2016-02" db="EMBL/GenBank/DDBJ databases">
        <authorList>
            <person name="Rodrigo-Torres Lidia"/>
            <person name="Arahal R.David."/>
        </authorList>
    </citation>
    <scope>NUCLEOTIDE SEQUENCE [LARGE SCALE GENOMIC DNA]</scope>
    <source>
        <strain evidence="3">CECT 9029</strain>
    </source>
</reference>
<evidence type="ECO:0000313" key="2">
    <source>
        <dbReference type="EMBL" id="CZF82456.1"/>
    </source>
</evidence>
<dbReference type="AlphaFoldDB" id="A0A128F822"/>
<organism evidence="2 3">
    <name type="scientific">Grimontia celer</name>
    <dbReference type="NCBI Taxonomy" id="1796497"/>
    <lineage>
        <taxon>Bacteria</taxon>
        <taxon>Pseudomonadati</taxon>
        <taxon>Pseudomonadota</taxon>
        <taxon>Gammaproteobacteria</taxon>
        <taxon>Vibrionales</taxon>
        <taxon>Vibrionaceae</taxon>
        <taxon>Grimontia</taxon>
    </lineage>
</organism>
<dbReference type="InterPro" id="IPR003959">
    <property type="entry name" value="ATPase_AAA_core"/>
</dbReference>
<dbReference type="CDD" id="cd00267">
    <property type="entry name" value="ABC_ATPase"/>
    <property type="match status" value="1"/>
</dbReference>
<dbReference type="InterPro" id="IPR027417">
    <property type="entry name" value="P-loop_NTPase"/>
</dbReference>